<dbReference type="Gene3D" id="3.40.50.300">
    <property type="entry name" value="P-loop containing nucleotide triphosphate hydrolases"/>
    <property type="match status" value="1"/>
</dbReference>
<dbReference type="EC" id="7.3.2.7" evidence="3"/>
<accession>A0ABY8NFV4</accession>
<reference evidence="5 6" key="1">
    <citation type="submission" date="2023-02" db="EMBL/GenBank/DDBJ databases">
        <title>Description and genomic characterization of Microbulbifer bruguierae sp. nov., isolated from the sediment of mangrove plant Bruguiera sexangula.</title>
        <authorList>
            <person name="Long M."/>
        </authorList>
    </citation>
    <scope>NUCLEOTIDE SEQUENCE [LARGE SCALE GENOMIC DNA]</scope>
    <source>
        <strain evidence="5 6">H12</strain>
    </source>
</reference>
<gene>
    <name evidence="5" type="ORF">PVT68_01265</name>
</gene>
<dbReference type="PANTHER" id="PTHR10803:SF3">
    <property type="entry name" value="ATPASE GET3"/>
    <property type="match status" value="1"/>
</dbReference>
<organism evidence="5 6">
    <name type="scientific">Microbulbifer bruguierae</name>
    <dbReference type="NCBI Taxonomy" id="3029061"/>
    <lineage>
        <taxon>Bacteria</taxon>
        <taxon>Pseudomonadati</taxon>
        <taxon>Pseudomonadota</taxon>
        <taxon>Gammaproteobacteria</taxon>
        <taxon>Cellvibrionales</taxon>
        <taxon>Microbulbiferaceae</taxon>
        <taxon>Microbulbifer</taxon>
    </lineage>
</organism>
<name>A0ABY8NFV4_9GAMM</name>
<dbReference type="CDD" id="cd02035">
    <property type="entry name" value="ArsA"/>
    <property type="match status" value="1"/>
</dbReference>
<dbReference type="NCBIfam" id="TIGR00345">
    <property type="entry name" value="GET3_arsA_TRC40"/>
    <property type="match status" value="1"/>
</dbReference>
<dbReference type="SUPFAM" id="SSF52540">
    <property type="entry name" value="P-loop containing nucleoside triphosphate hydrolases"/>
    <property type="match status" value="1"/>
</dbReference>
<comment type="catalytic activity">
    <reaction evidence="2">
        <text>arsenite(in) + ATP + H2O = arsenite(out) + ADP + phosphate + H(+)</text>
        <dbReference type="Rhea" id="RHEA:11348"/>
        <dbReference type="ChEBI" id="CHEBI:15377"/>
        <dbReference type="ChEBI" id="CHEBI:15378"/>
        <dbReference type="ChEBI" id="CHEBI:29242"/>
        <dbReference type="ChEBI" id="CHEBI:30616"/>
        <dbReference type="ChEBI" id="CHEBI:43474"/>
        <dbReference type="ChEBI" id="CHEBI:456216"/>
        <dbReference type="EC" id="7.3.2.7"/>
    </reaction>
</comment>
<dbReference type="InterPro" id="IPR025723">
    <property type="entry name" value="ArsA/GET3_ATPase-like"/>
</dbReference>
<feature type="domain" description="ArsA/GET3 Anion-transporting ATPase-like" evidence="4">
    <location>
        <begin position="17"/>
        <end position="345"/>
    </location>
</feature>
<dbReference type="EMBL" id="CP118605">
    <property type="protein sequence ID" value="WGL16942.1"/>
    <property type="molecule type" value="Genomic_DNA"/>
</dbReference>
<protein>
    <recommendedName>
        <fullName evidence="3">arsenite-transporting ATPase</fullName>
        <ecNumber evidence="3">7.3.2.7</ecNumber>
    </recommendedName>
</protein>
<evidence type="ECO:0000313" key="6">
    <source>
        <dbReference type="Proteomes" id="UP001236500"/>
    </source>
</evidence>
<dbReference type="Proteomes" id="UP001236500">
    <property type="component" value="Chromosome"/>
</dbReference>
<evidence type="ECO:0000256" key="2">
    <source>
        <dbReference type="ARBA" id="ARBA00052296"/>
    </source>
</evidence>
<evidence type="ECO:0000259" key="4">
    <source>
        <dbReference type="Pfam" id="PF02374"/>
    </source>
</evidence>
<comment type="similarity">
    <text evidence="1">Belongs to the arsA ATPase family.</text>
</comment>
<evidence type="ECO:0000256" key="1">
    <source>
        <dbReference type="ARBA" id="ARBA00011040"/>
    </source>
</evidence>
<dbReference type="Pfam" id="PF02374">
    <property type="entry name" value="ArsA_ATPase"/>
    <property type="match status" value="1"/>
</dbReference>
<proteinExistence type="inferred from homology"/>
<dbReference type="InterPro" id="IPR027417">
    <property type="entry name" value="P-loop_NTPase"/>
</dbReference>
<keyword evidence="6" id="KW-1185">Reference proteome</keyword>
<evidence type="ECO:0000256" key="3">
    <source>
        <dbReference type="ARBA" id="ARBA00066752"/>
    </source>
</evidence>
<sequence>MLLKMPALDLPNLLQRRLLFVGGKGGVGKTSVAAGLATIAARSGKRTLLVSTDPAHNLGDLFGFAGGAATDPVALDPPPLPPESALGDSVYAPASLFGLELNPEQVLDDYLAGVRQQMLAYIAVGLRPQLEQQLKLSRHSPGAEEAALLDVLTRIIQRRDDYDLIIFDTAPTGHTLRLINLPRIMSAWTDGLLTQKQRSGRFADILAHLKSGGDIHNPVGGDKQGAADVPRELQPLLDRQARFRESVAVLKDASETGFVFVMTAETLPLQETRRAASALNAAGIPIVGLIINRLLPESAQTVEFLQGALQLQDEVLLEVGDVLGEIPQLRLPMSGTVTRGRVGLGCFVATLLQAAELCEGQKQKLPDSEAVGQL</sequence>
<evidence type="ECO:0000313" key="5">
    <source>
        <dbReference type="EMBL" id="WGL16942.1"/>
    </source>
</evidence>
<dbReference type="InterPro" id="IPR016300">
    <property type="entry name" value="ATPase_ArsA/GET3"/>
</dbReference>
<dbReference type="PANTHER" id="PTHR10803">
    <property type="entry name" value="ARSENICAL PUMP-DRIVING ATPASE ARSENITE-TRANSLOCATING ATPASE"/>
    <property type="match status" value="1"/>
</dbReference>